<evidence type="ECO:0000313" key="2">
    <source>
        <dbReference type="EMBL" id="MDR7354394.1"/>
    </source>
</evidence>
<feature type="signal peptide" evidence="1">
    <location>
        <begin position="1"/>
        <end position="25"/>
    </location>
</feature>
<keyword evidence="1" id="KW-0732">Signal</keyword>
<organism evidence="2 3">
    <name type="scientific">Corynebacterium felinum</name>
    <dbReference type="NCBI Taxonomy" id="131318"/>
    <lineage>
        <taxon>Bacteria</taxon>
        <taxon>Bacillati</taxon>
        <taxon>Actinomycetota</taxon>
        <taxon>Actinomycetes</taxon>
        <taxon>Mycobacteriales</taxon>
        <taxon>Corynebacteriaceae</taxon>
        <taxon>Corynebacterium</taxon>
    </lineage>
</organism>
<dbReference type="RefSeq" id="WP_277103428.1">
    <property type="nucleotide sequence ID" value="NZ_BAAAJS010000079.1"/>
</dbReference>
<evidence type="ECO:0000313" key="3">
    <source>
        <dbReference type="Proteomes" id="UP001183619"/>
    </source>
</evidence>
<reference evidence="2 3" key="1">
    <citation type="submission" date="2023-07" db="EMBL/GenBank/DDBJ databases">
        <title>Sequencing the genomes of 1000 actinobacteria strains.</title>
        <authorList>
            <person name="Klenk H.-P."/>
        </authorList>
    </citation>
    <scope>NUCLEOTIDE SEQUENCE [LARGE SCALE GENOMIC DNA]</scope>
    <source>
        <strain evidence="2 3">DSM 44508</strain>
    </source>
</reference>
<keyword evidence="3" id="KW-1185">Reference proteome</keyword>
<feature type="chain" id="PRO_5045646231" evidence="1">
    <location>
        <begin position="26"/>
        <end position="173"/>
    </location>
</feature>
<name>A0ABU2BAI6_9CORY</name>
<protein>
    <submittedName>
        <fullName evidence="2">Uncharacterized protein</fullName>
    </submittedName>
</protein>
<accession>A0ABU2BAI6</accession>
<evidence type="ECO:0000256" key="1">
    <source>
        <dbReference type="SAM" id="SignalP"/>
    </source>
</evidence>
<comment type="caution">
    <text evidence="2">The sequence shown here is derived from an EMBL/GenBank/DDBJ whole genome shotgun (WGS) entry which is preliminary data.</text>
</comment>
<dbReference type="EMBL" id="JAVDYF010000001">
    <property type="protein sequence ID" value="MDR7354394.1"/>
    <property type="molecule type" value="Genomic_DNA"/>
</dbReference>
<proteinExistence type="predicted"/>
<sequence length="173" mass="19370">MKKFTGFLTACVVAATVTVAPYASAVELKIGPEFDAETRALILDNAQKIEKEAKERAEKQAAGEYDRSPHHLFSAPQLLATNISTVGEMWECWKDYPRNRHNPFLHREGAIVPPMADFYAPCPLVPITEKDREMARKEVLESSAVKSSPGLVIGIITFIWKAIEALKKLLFRK</sequence>
<dbReference type="Proteomes" id="UP001183619">
    <property type="component" value="Unassembled WGS sequence"/>
</dbReference>
<gene>
    <name evidence="2" type="ORF">J2S37_000932</name>
</gene>